<dbReference type="Proteomes" id="UP000038045">
    <property type="component" value="Unplaced"/>
</dbReference>
<dbReference type="WBParaSite" id="PTRK_0000623300.1">
    <property type="protein sequence ID" value="PTRK_0000623300.1"/>
    <property type="gene ID" value="PTRK_0000623300"/>
</dbReference>
<dbReference type="InterPro" id="IPR038077">
    <property type="entry name" value="Troponin_sf"/>
</dbReference>
<feature type="region of interest" description="Disordered" evidence="1">
    <location>
        <begin position="1"/>
        <end position="205"/>
    </location>
</feature>
<dbReference type="GO" id="GO:0006936">
    <property type="term" value="P:muscle contraction"/>
    <property type="evidence" value="ECO:0007669"/>
    <property type="project" value="TreeGrafter"/>
</dbReference>
<dbReference type="InterPro" id="IPR027707">
    <property type="entry name" value="TNNT"/>
</dbReference>
<dbReference type="STRING" id="131310.A0A0N4ZEQ0"/>
<dbReference type="Gene3D" id="1.20.5.350">
    <property type="match status" value="1"/>
</dbReference>
<dbReference type="GO" id="GO:0005861">
    <property type="term" value="C:troponin complex"/>
    <property type="evidence" value="ECO:0007669"/>
    <property type="project" value="InterPro"/>
</dbReference>
<feature type="region of interest" description="Disordered" evidence="1">
    <location>
        <begin position="330"/>
        <end position="351"/>
    </location>
</feature>
<sequence length="414" mass="47729">MVYERRFDDEEEEEYEEEEELEEEIEEEPASEAAEEPSAADEPSAPAEEAPRRPEPKEEEPKEETMTEAERAMLAQKKRHEEEQAAKLLDYEERRRIEKQQQEEDIRLLKEKQERRRAEREQEEREFAEMRRAAEENRRREEEERKARIEAEKAKKNEEKLKRQQMMAGSFAGASSGTGGPNFVITKGDGSGENKMANLSGPNKKAALTKEQLEEQKKAYIAAVSRKPDTGNMMPADLKEAIKQLHARLVKLEAEKYDLEKRNERQEYDLKELNERQRQVARNKAIQKGLDPNEASNSTHPPKVTVFSKFDRQIDRRSYGDRRVLFEKPPQKPKMKIAHGTGRPPAEWGRKSNEELEQIRKNLEPPKYVEQVKAEGDAAKPPVEPIPLVIPALDEVEEEEAPTEAAPAEAAVEA</sequence>
<name>A0A0N4ZEQ0_PARTI</name>
<dbReference type="GO" id="GO:0005523">
    <property type="term" value="F:tropomyosin binding"/>
    <property type="evidence" value="ECO:0007669"/>
    <property type="project" value="TreeGrafter"/>
</dbReference>
<feature type="compositionally biased region" description="Acidic residues" evidence="1">
    <location>
        <begin position="9"/>
        <end position="39"/>
    </location>
</feature>
<dbReference type="AlphaFoldDB" id="A0A0N4ZEQ0"/>
<proteinExistence type="predicted"/>
<feature type="compositionally biased region" description="Basic and acidic residues" evidence="1">
    <location>
        <begin position="79"/>
        <end position="162"/>
    </location>
</feature>
<evidence type="ECO:0000256" key="1">
    <source>
        <dbReference type="SAM" id="MobiDB-lite"/>
    </source>
</evidence>
<evidence type="ECO:0000313" key="2">
    <source>
        <dbReference type="Proteomes" id="UP000038045"/>
    </source>
</evidence>
<dbReference type="GO" id="GO:0006937">
    <property type="term" value="P:regulation of muscle contraction"/>
    <property type="evidence" value="ECO:0007669"/>
    <property type="project" value="InterPro"/>
</dbReference>
<organism evidence="2 3">
    <name type="scientific">Parastrongyloides trichosuri</name>
    <name type="common">Possum-specific nematode worm</name>
    <dbReference type="NCBI Taxonomy" id="131310"/>
    <lineage>
        <taxon>Eukaryota</taxon>
        <taxon>Metazoa</taxon>
        <taxon>Ecdysozoa</taxon>
        <taxon>Nematoda</taxon>
        <taxon>Chromadorea</taxon>
        <taxon>Rhabditida</taxon>
        <taxon>Tylenchina</taxon>
        <taxon>Panagrolaimomorpha</taxon>
        <taxon>Strongyloidoidea</taxon>
        <taxon>Strongyloididae</taxon>
        <taxon>Parastrongyloides</taxon>
    </lineage>
</organism>
<dbReference type="SUPFAM" id="SSF90250">
    <property type="entry name" value="Troponin coil-coiled subunits"/>
    <property type="match status" value="1"/>
</dbReference>
<keyword evidence="2" id="KW-1185">Reference proteome</keyword>
<evidence type="ECO:0000313" key="3">
    <source>
        <dbReference type="WBParaSite" id="PTRK_0000623300.1"/>
    </source>
</evidence>
<dbReference type="GO" id="GO:0045214">
    <property type="term" value="P:sarcomere organization"/>
    <property type="evidence" value="ECO:0007669"/>
    <property type="project" value="TreeGrafter"/>
</dbReference>
<protein>
    <submittedName>
        <fullName evidence="3">Troponin T</fullName>
    </submittedName>
</protein>
<dbReference type="PANTHER" id="PTHR11521">
    <property type="entry name" value="TROPONIN T"/>
    <property type="match status" value="1"/>
</dbReference>
<feature type="compositionally biased region" description="Basic and acidic residues" evidence="1">
    <location>
        <begin position="49"/>
        <end position="71"/>
    </location>
</feature>
<reference evidence="3" key="1">
    <citation type="submission" date="2017-02" db="UniProtKB">
        <authorList>
            <consortium name="WormBaseParasite"/>
        </authorList>
    </citation>
    <scope>IDENTIFICATION</scope>
</reference>
<accession>A0A0N4ZEQ0</accession>
<dbReference type="PANTHER" id="PTHR11521:SF7">
    <property type="entry name" value="TROPONIN T"/>
    <property type="match status" value="1"/>
</dbReference>